<dbReference type="Pfam" id="PF06841">
    <property type="entry name" value="Phage_T4_gp19"/>
    <property type="match status" value="1"/>
</dbReference>
<evidence type="ECO:0000313" key="1">
    <source>
        <dbReference type="EMBL" id="RKQ91373.1"/>
    </source>
</evidence>
<dbReference type="RefSeq" id="WP_121248928.1">
    <property type="nucleotide sequence ID" value="NZ_RBIL01000001.1"/>
</dbReference>
<gene>
    <name evidence="1" type="ORF">C8N24_1195</name>
</gene>
<dbReference type="GO" id="GO:0005198">
    <property type="term" value="F:structural molecule activity"/>
    <property type="evidence" value="ECO:0007669"/>
    <property type="project" value="InterPro"/>
</dbReference>
<dbReference type="Proteomes" id="UP000278962">
    <property type="component" value="Unassembled WGS sequence"/>
</dbReference>
<accession>A0A660LBY8</accession>
<evidence type="ECO:0000313" key="2">
    <source>
        <dbReference type="Proteomes" id="UP000278962"/>
    </source>
</evidence>
<dbReference type="InterPro" id="IPR010667">
    <property type="entry name" value="Phage_T4_Gp19"/>
</dbReference>
<dbReference type="AlphaFoldDB" id="A0A660LBY8"/>
<reference evidence="1 2" key="1">
    <citation type="submission" date="2018-10" db="EMBL/GenBank/DDBJ databases">
        <title>Genomic Encyclopedia of Archaeal and Bacterial Type Strains, Phase II (KMG-II): from individual species to whole genera.</title>
        <authorList>
            <person name="Goeker M."/>
        </authorList>
    </citation>
    <scope>NUCLEOTIDE SEQUENCE [LARGE SCALE GENOMIC DNA]</scope>
    <source>
        <strain evidence="1 2">DSM 14954</strain>
    </source>
</reference>
<name>A0A660LBY8_9ACTN</name>
<proteinExistence type="predicted"/>
<dbReference type="PANTHER" id="PTHR38009">
    <property type="entry name" value="CONSERVED HYPOTHETICAL PHAGE TAIL PROTEIN"/>
    <property type="match status" value="1"/>
</dbReference>
<protein>
    <submittedName>
        <fullName evidence="1">Phage tail-like protein</fullName>
    </submittedName>
</protein>
<comment type="caution">
    <text evidence="1">The sequence shown here is derived from an EMBL/GenBank/DDBJ whole genome shotgun (WGS) entry which is preliminary data.</text>
</comment>
<dbReference type="PANTHER" id="PTHR38009:SF1">
    <property type="entry name" value="CONSERVED HYPOTHETICAL PHAGE TAIL PROTEIN"/>
    <property type="match status" value="1"/>
</dbReference>
<dbReference type="NCBIfam" id="TIGR02241">
    <property type="entry name" value="conserved hypothetical phage tail region protein"/>
    <property type="match status" value="1"/>
</dbReference>
<dbReference type="OrthoDB" id="9790161at2"/>
<dbReference type="InterPro" id="IPR011747">
    <property type="entry name" value="CHP02241"/>
</dbReference>
<organism evidence="1 2">
    <name type="scientific">Solirubrobacter pauli</name>
    <dbReference type="NCBI Taxonomy" id="166793"/>
    <lineage>
        <taxon>Bacteria</taxon>
        <taxon>Bacillati</taxon>
        <taxon>Actinomycetota</taxon>
        <taxon>Thermoleophilia</taxon>
        <taxon>Solirubrobacterales</taxon>
        <taxon>Solirubrobacteraceae</taxon>
        <taxon>Solirubrobacter</taxon>
    </lineage>
</organism>
<dbReference type="EMBL" id="RBIL01000001">
    <property type="protein sequence ID" value="RKQ91373.1"/>
    <property type="molecule type" value="Genomic_DNA"/>
</dbReference>
<sequence>MPANDKEAHVPIWFTLSIGGAEAAGFFKEATGFDSESEVTEIKRSLPNGRTDVIKAMGNTKWGDIELKRGVDQDKTLWNWRKLIVDGKLKEARKDCTITMMDYELNPVVTYSIINAWPKKYTGVGLKADSNEVAVEGITLCHEGFEIK</sequence>
<keyword evidence="2" id="KW-1185">Reference proteome</keyword>